<reference evidence="1" key="1">
    <citation type="submission" date="2020-03" db="EMBL/GenBank/DDBJ databases">
        <title>Studies in the Genomics of Life Span.</title>
        <authorList>
            <person name="Glass D."/>
        </authorList>
    </citation>
    <scope>NUCLEOTIDE SEQUENCE</scope>
    <source>
        <strain evidence="1">SUZIE</strain>
        <tissue evidence="1">Muscle</tissue>
    </source>
</reference>
<proteinExistence type="predicted"/>
<dbReference type="GO" id="GO:0051603">
    <property type="term" value="P:proteolysis involved in protein catabolic process"/>
    <property type="evidence" value="ECO:0007669"/>
    <property type="project" value="InterPro"/>
</dbReference>
<evidence type="ECO:0000313" key="1">
    <source>
        <dbReference type="EMBL" id="MBZ3872865.1"/>
    </source>
</evidence>
<gene>
    <name evidence="1" type="ORF">SUZIE_120075</name>
</gene>
<keyword evidence="1" id="KW-0647">Proteasome</keyword>
<keyword evidence="2" id="KW-1185">Reference proteome</keyword>
<dbReference type="GO" id="GO:0005737">
    <property type="term" value="C:cytoplasm"/>
    <property type="evidence" value="ECO:0007669"/>
    <property type="project" value="TreeGrafter"/>
</dbReference>
<protein>
    <submittedName>
        <fullName evidence="1">Proteasome subunit beta type-6</fullName>
    </submittedName>
</protein>
<organism evidence="1 2">
    <name type="scientific">Sciurus carolinensis</name>
    <name type="common">Eastern gray squirrel</name>
    <dbReference type="NCBI Taxonomy" id="30640"/>
    <lineage>
        <taxon>Eukaryota</taxon>
        <taxon>Metazoa</taxon>
        <taxon>Chordata</taxon>
        <taxon>Craniata</taxon>
        <taxon>Vertebrata</taxon>
        <taxon>Euteleostomi</taxon>
        <taxon>Mammalia</taxon>
        <taxon>Eutheria</taxon>
        <taxon>Euarchontoglires</taxon>
        <taxon>Glires</taxon>
        <taxon>Rodentia</taxon>
        <taxon>Sciuromorpha</taxon>
        <taxon>Sciuridae</taxon>
        <taxon>Sciurinae</taxon>
        <taxon>Sciurini</taxon>
        <taxon>Sciurus</taxon>
    </lineage>
</organism>
<dbReference type="InterPro" id="IPR001353">
    <property type="entry name" value="Proteasome_sua/b"/>
</dbReference>
<sequence length="83" mass="9381">MQFDWGVVLGADYRTTTGSYLANRVIDKLTPIHDHIFCCHSGSVADTQAMVDVVTYQRGFHSIELNELPLVHTADSLFKEMCY</sequence>
<dbReference type="GO" id="GO:0005839">
    <property type="term" value="C:proteasome core complex"/>
    <property type="evidence" value="ECO:0007669"/>
    <property type="project" value="InterPro"/>
</dbReference>
<dbReference type="InterPro" id="IPR023333">
    <property type="entry name" value="Proteasome_suB-type"/>
</dbReference>
<dbReference type="AlphaFoldDB" id="A0AA41SU88"/>
<comment type="caution">
    <text evidence="1">The sequence shown here is derived from an EMBL/GenBank/DDBJ whole genome shotgun (WGS) entry which is preliminary data.</text>
</comment>
<dbReference type="Proteomes" id="UP001166674">
    <property type="component" value="Unassembled WGS sequence"/>
</dbReference>
<dbReference type="Pfam" id="PF00227">
    <property type="entry name" value="Proteasome"/>
    <property type="match status" value="1"/>
</dbReference>
<accession>A0AA41SU88</accession>
<dbReference type="Gene3D" id="3.60.20.10">
    <property type="entry name" value="Glutamine Phosphoribosylpyrophosphate, subunit 1, domain 1"/>
    <property type="match status" value="1"/>
</dbReference>
<dbReference type="SUPFAM" id="SSF56235">
    <property type="entry name" value="N-terminal nucleophile aminohydrolases (Ntn hydrolases)"/>
    <property type="match status" value="1"/>
</dbReference>
<name>A0AA41SU88_SCICA</name>
<dbReference type="PANTHER" id="PTHR32194">
    <property type="entry name" value="METALLOPROTEASE TLDD"/>
    <property type="match status" value="1"/>
</dbReference>
<dbReference type="EMBL" id="JAATJV010193900">
    <property type="protein sequence ID" value="MBZ3872865.1"/>
    <property type="molecule type" value="Genomic_DNA"/>
</dbReference>
<evidence type="ECO:0000313" key="2">
    <source>
        <dbReference type="Proteomes" id="UP001166674"/>
    </source>
</evidence>
<dbReference type="InterPro" id="IPR029055">
    <property type="entry name" value="Ntn_hydrolases_N"/>
</dbReference>
<dbReference type="PANTHER" id="PTHR32194:SF14">
    <property type="entry name" value="PROTEASOME SUBUNIT BETA"/>
    <property type="match status" value="1"/>
</dbReference>